<evidence type="ECO:0000256" key="2">
    <source>
        <dbReference type="ARBA" id="ARBA00022679"/>
    </source>
</evidence>
<dbReference type="AlphaFoldDB" id="A0A0S4QL11"/>
<dbReference type="Pfam" id="PF13649">
    <property type="entry name" value="Methyltransf_25"/>
    <property type="match status" value="1"/>
</dbReference>
<dbReference type="GO" id="GO:0008168">
    <property type="term" value="F:methyltransferase activity"/>
    <property type="evidence" value="ECO:0007669"/>
    <property type="project" value="UniProtKB-KW"/>
</dbReference>
<evidence type="ECO:0000313" key="7">
    <source>
        <dbReference type="Proteomes" id="UP000198802"/>
    </source>
</evidence>
<dbReference type="SUPFAM" id="SSF53335">
    <property type="entry name" value="S-adenosyl-L-methionine-dependent methyltransferases"/>
    <property type="match status" value="1"/>
</dbReference>
<protein>
    <submittedName>
        <fullName evidence="6">Methyltransferase domain-containing protein</fullName>
    </submittedName>
</protein>
<evidence type="ECO:0000256" key="1">
    <source>
        <dbReference type="ARBA" id="ARBA00022603"/>
    </source>
</evidence>
<proteinExistence type="predicted"/>
<accession>A0A0S4QL11</accession>
<keyword evidence="1 6" id="KW-0489">Methyltransferase</keyword>
<evidence type="ECO:0000313" key="6">
    <source>
        <dbReference type="EMBL" id="CUU55500.1"/>
    </source>
</evidence>
<evidence type="ECO:0000256" key="4">
    <source>
        <dbReference type="SAM" id="MobiDB-lite"/>
    </source>
</evidence>
<gene>
    <name evidence="6" type="ORF">Ga0074812_105151</name>
</gene>
<reference evidence="7" key="1">
    <citation type="submission" date="2015-11" db="EMBL/GenBank/DDBJ databases">
        <authorList>
            <person name="Varghese N."/>
        </authorList>
    </citation>
    <scope>NUCLEOTIDE SEQUENCE [LARGE SCALE GENOMIC DNA]</scope>
    <source>
        <strain evidence="7">DSM 45899</strain>
    </source>
</reference>
<dbReference type="Proteomes" id="UP000198802">
    <property type="component" value="Unassembled WGS sequence"/>
</dbReference>
<evidence type="ECO:0000259" key="5">
    <source>
        <dbReference type="Pfam" id="PF13649"/>
    </source>
</evidence>
<feature type="domain" description="Methyltransferase" evidence="5">
    <location>
        <begin position="124"/>
        <end position="219"/>
    </location>
</feature>
<dbReference type="CDD" id="cd02440">
    <property type="entry name" value="AdoMet_MTases"/>
    <property type="match status" value="1"/>
</dbReference>
<dbReference type="GO" id="GO:0032259">
    <property type="term" value="P:methylation"/>
    <property type="evidence" value="ECO:0007669"/>
    <property type="project" value="UniProtKB-KW"/>
</dbReference>
<dbReference type="PANTHER" id="PTHR43464">
    <property type="entry name" value="METHYLTRANSFERASE"/>
    <property type="match status" value="1"/>
</dbReference>
<dbReference type="InterPro" id="IPR041698">
    <property type="entry name" value="Methyltransf_25"/>
</dbReference>
<organism evidence="6 7">
    <name type="scientific">Parafrankia irregularis</name>
    <dbReference type="NCBI Taxonomy" id="795642"/>
    <lineage>
        <taxon>Bacteria</taxon>
        <taxon>Bacillati</taxon>
        <taxon>Actinomycetota</taxon>
        <taxon>Actinomycetes</taxon>
        <taxon>Frankiales</taxon>
        <taxon>Frankiaceae</taxon>
        <taxon>Parafrankia</taxon>
    </lineage>
</organism>
<name>A0A0S4QL11_9ACTN</name>
<dbReference type="EMBL" id="FAOZ01000005">
    <property type="protein sequence ID" value="CUU55500.1"/>
    <property type="molecule type" value="Genomic_DNA"/>
</dbReference>
<keyword evidence="3" id="KW-0949">S-adenosyl-L-methionine</keyword>
<sequence>MGGIDPGRPGACHLALRHLISDLPRGVSGQPNAGLPVRQTMLEDGRTLGESGPMIDRLTAESPVPAPAPDAASPDVLSPADGYLGNLAVQAEWDRRYVERERLWSGQPNGALVAEVSGLTPGRVLDVGCGEGADAVWLANRGWDVTALEVSGVALRRAAEHARDAGVTARWVHAELTEAAPAVLPPASFDLVSAQYPALLRTPDAAAERALLAAVAPGGLLLLVHHAGMDVQPVHDGGFNPADYVWPSMVAALLDDDWVVECDEQRPRIAPEGGAGAHHTDDVVLRARRLR</sequence>
<dbReference type="InterPro" id="IPR029063">
    <property type="entry name" value="SAM-dependent_MTases_sf"/>
</dbReference>
<dbReference type="PANTHER" id="PTHR43464:SF19">
    <property type="entry name" value="UBIQUINONE BIOSYNTHESIS O-METHYLTRANSFERASE, MITOCHONDRIAL"/>
    <property type="match status" value="1"/>
</dbReference>
<keyword evidence="7" id="KW-1185">Reference proteome</keyword>
<dbReference type="Gene3D" id="3.40.50.150">
    <property type="entry name" value="Vaccinia Virus protein VP39"/>
    <property type="match status" value="1"/>
</dbReference>
<keyword evidence="2 6" id="KW-0808">Transferase</keyword>
<feature type="region of interest" description="Disordered" evidence="4">
    <location>
        <begin position="46"/>
        <end position="76"/>
    </location>
</feature>
<evidence type="ECO:0000256" key="3">
    <source>
        <dbReference type="ARBA" id="ARBA00022691"/>
    </source>
</evidence>